<dbReference type="PANTHER" id="PTHR10151:SF120">
    <property type="entry name" value="BIS(5'-ADENOSYL)-TRIPHOSPHATASE"/>
    <property type="match status" value="1"/>
</dbReference>
<dbReference type="GO" id="GO:0016787">
    <property type="term" value="F:hydrolase activity"/>
    <property type="evidence" value="ECO:0007669"/>
    <property type="project" value="UniProtKB-ARBA"/>
</dbReference>
<dbReference type="Gene3D" id="3.40.720.10">
    <property type="entry name" value="Alkaline Phosphatase, subunit A"/>
    <property type="match status" value="1"/>
</dbReference>
<evidence type="ECO:0000313" key="2">
    <source>
        <dbReference type="EMBL" id="MBB5698044.1"/>
    </source>
</evidence>
<dbReference type="Gene3D" id="3.30.1360.180">
    <property type="match status" value="1"/>
</dbReference>
<dbReference type="InterPro" id="IPR017850">
    <property type="entry name" value="Alkaline_phosphatase_core_sf"/>
</dbReference>
<proteinExistence type="predicted"/>
<dbReference type="PROSITE" id="PS51257">
    <property type="entry name" value="PROKAR_LIPOPROTEIN"/>
    <property type="match status" value="1"/>
</dbReference>
<dbReference type="AlphaFoldDB" id="A0A7W9APK9"/>
<dbReference type="CDD" id="cd16018">
    <property type="entry name" value="Enpp"/>
    <property type="match status" value="1"/>
</dbReference>
<protein>
    <submittedName>
        <fullName evidence="2">Putative AlkP superfamily pyrophosphatase or phosphodiesterase</fullName>
    </submittedName>
</protein>
<evidence type="ECO:0000313" key="3">
    <source>
        <dbReference type="Proteomes" id="UP000557739"/>
    </source>
</evidence>
<keyword evidence="1" id="KW-0732">Signal</keyword>
<dbReference type="EMBL" id="JACIJJ010000002">
    <property type="protein sequence ID" value="MBB5698044.1"/>
    <property type="molecule type" value="Genomic_DNA"/>
</dbReference>
<gene>
    <name evidence="2" type="ORF">FHR19_001389</name>
</gene>
<dbReference type="RefSeq" id="WP_184026269.1">
    <property type="nucleotide sequence ID" value="NZ_JACIJJ010000002.1"/>
</dbReference>
<accession>A0A7W9APK9</accession>
<comment type="caution">
    <text evidence="2">The sequence shown here is derived from an EMBL/GenBank/DDBJ whole genome shotgun (WGS) entry which is preliminary data.</text>
</comment>
<dbReference type="InterPro" id="IPR002591">
    <property type="entry name" value="Phosphodiest/P_Trfase"/>
</dbReference>
<keyword evidence="3" id="KW-1185">Reference proteome</keyword>
<feature type="signal peptide" evidence="1">
    <location>
        <begin position="1"/>
        <end position="26"/>
    </location>
</feature>
<organism evidence="2 3">
    <name type="scientific">Sphingomonas yantingensis</name>
    <dbReference type="NCBI Taxonomy" id="1241761"/>
    <lineage>
        <taxon>Bacteria</taxon>
        <taxon>Pseudomonadati</taxon>
        <taxon>Pseudomonadota</taxon>
        <taxon>Alphaproteobacteria</taxon>
        <taxon>Sphingomonadales</taxon>
        <taxon>Sphingomonadaceae</taxon>
        <taxon>Sphingomonas</taxon>
    </lineage>
</organism>
<sequence length="407" mass="44117">MKLLPRLLALAGLAALQACMTPPVEAPATRAVAETRAPVTLLVSIDGFRPDYLDRGDTPVLSRLAAEGVRGTMQPSFPTKTFPNHYALVTGLHPDRNGIVANKMEDARRPGETFTMATTDAFWWDEAEPIWVSAERAGIRTATMFWPGSNVPIHGRYPDDWQQFAQAMPERNRIAAIVDWLRRPAATRPHLLTLYFDSVDTAGHKFGPDSPEVRAAMRGVDARIGEMLGELAAMGQPVNLIVAADHGMAPIDASRTIDFNAAFPAGSTRVIEDGPYAAFEAMPGQEAAVRATLPKAGPHMRCRDKADLPARLAYGRNPRVPRFLCIADSGWMILSKPPKEPIKGGAHGYDNADPLMRAGFVANGPAFARGTVEGRNVDVYALVRRLIGMPPAAGIDGTIAPFERVLK</sequence>
<feature type="chain" id="PRO_5031205551" evidence="1">
    <location>
        <begin position="27"/>
        <end position="407"/>
    </location>
</feature>
<dbReference type="SUPFAM" id="SSF53649">
    <property type="entry name" value="Alkaline phosphatase-like"/>
    <property type="match status" value="1"/>
</dbReference>
<evidence type="ECO:0000256" key="1">
    <source>
        <dbReference type="SAM" id="SignalP"/>
    </source>
</evidence>
<dbReference type="Proteomes" id="UP000557739">
    <property type="component" value="Unassembled WGS sequence"/>
</dbReference>
<dbReference type="Pfam" id="PF01663">
    <property type="entry name" value="Phosphodiest"/>
    <property type="match status" value="1"/>
</dbReference>
<dbReference type="PANTHER" id="PTHR10151">
    <property type="entry name" value="ECTONUCLEOTIDE PYROPHOSPHATASE/PHOSPHODIESTERASE"/>
    <property type="match status" value="1"/>
</dbReference>
<name>A0A7W9APK9_9SPHN</name>
<reference evidence="2 3" key="1">
    <citation type="submission" date="2020-08" db="EMBL/GenBank/DDBJ databases">
        <title>Genomic Encyclopedia of Type Strains, Phase IV (KMG-IV): sequencing the most valuable type-strain genomes for metagenomic binning, comparative biology and taxonomic classification.</title>
        <authorList>
            <person name="Goeker M."/>
        </authorList>
    </citation>
    <scope>NUCLEOTIDE SEQUENCE [LARGE SCALE GENOMIC DNA]</scope>
    <source>
        <strain evidence="2 3">DSM 27244</strain>
    </source>
</reference>